<keyword evidence="2" id="KW-1185">Reference proteome</keyword>
<dbReference type="Pfam" id="PF19268">
    <property type="entry name" value="CIS_TMP"/>
    <property type="match status" value="1"/>
</dbReference>
<protein>
    <submittedName>
        <fullName evidence="1">Uncharacterized protein</fullName>
    </submittedName>
</protein>
<comment type="caution">
    <text evidence="1">The sequence shown here is derived from an EMBL/GenBank/DDBJ whole genome shotgun (WGS) entry which is preliminary data.</text>
</comment>
<name>A0ABX0IKG4_9FLAO</name>
<reference evidence="1" key="1">
    <citation type="submission" date="2019-05" db="EMBL/GenBank/DDBJ databases">
        <authorList>
            <person name="Lianzixin W."/>
        </authorList>
    </citation>
    <scope>NUCLEOTIDE SEQUENCE</scope>
    <source>
        <strain evidence="1">EC11</strain>
    </source>
</reference>
<gene>
    <name evidence="1" type="ORF">FIA58_000175</name>
</gene>
<dbReference type="EMBL" id="VEVQ02000001">
    <property type="protein sequence ID" value="NHN24078.1"/>
    <property type="molecule type" value="Genomic_DNA"/>
</dbReference>
<dbReference type="Proteomes" id="UP000817854">
    <property type="component" value="Unassembled WGS sequence"/>
</dbReference>
<reference evidence="1" key="2">
    <citation type="submission" date="2020-02" db="EMBL/GenBank/DDBJ databases">
        <title>Flavobacterium profundi sp. nov., isolated from a deep-sea seamount.</title>
        <authorList>
            <person name="Zhang D.-C."/>
        </authorList>
    </citation>
    <scope>NUCLEOTIDE SEQUENCE</scope>
    <source>
        <strain evidence="1">EC11</strain>
    </source>
</reference>
<organism evidence="1 2">
    <name type="scientific">Flavobacterium jejuense</name>
    <dbReference type="NCBI Taxonomy" id="1544455"/>
    <lineage>
        <taxon>Bacteria</taxon>
        <taxon>Pseudomonadati</taxon>
        <taxon>Bacteroidota</taxon>
        <taxon>Flavobacteriia</taxon>
        <taxon>Flavobacteriales</taxon>
        <taxon>Flavobacteriaceae</taxon>
        <taxon>Flavobacterium</taxon>
    </lineage>
</organism>
<accession>A0ABX0IKG4</accession>
<evidence type="ECO:0000313" key="1">
    <source>
        <dbReference type="EMBL" id="NHN24078.1"/>
    </source>
</evidence>
<sequence length="554" mass="63843">MIRQKHIINKQILEIQLPITTNVFEEQQKLSTLYREKWIPIIDTLLTTSFGGTQQKSLQIDTLTIDLGVLEMKDLTTVFEEKLKEELAAVVISQSVTEVEAEKISETKKTPLRILGYFLKTSLLPWWATASSKVFLQEQVAVLIQTRETGFIKMLSQLHLNTVYLERFLLTCTAEQILECLQLLTDISLHNLELVKQEGLKEVKEQLAKKKKTGNNSKIEITFWKTVFHQILLVENYESLLKESVAQTLLALGIHSTKEHTENPNKNRHQIQVLIEKQRNEHLDNSVWQQFFSQLAVFALSSSFLQVPSHLLKTFEKLLVNLDLEQNKNKQELALAKTSLEKSSASLTETLLLPIAQHVQLIQKTIQKLQPEAKPMVIEQLQSSFEDTDFITVQNAGLVLLWPFLPRFFENLELLNQKEFKDVFAKNKAACLLQYIVEEDEESLFEGLLPLNKVLCGIPLSDTVPVEPLKEDEKAIIDGLLQAVMQRGPHWKNLSIAGFRASYLQREGLLRSRDGHWLLQVKKETYDITLEKLPWSFNTIKLPWMNEIILVEWM</sequence>
<dbReference type="RefSeq" id="WP_140958792.1">
    <property type="nucleotide sequence ID" value="NZ_VEVQ02000001.1"/>
</dbReference>
<proteinExistence type="predicted"/>
<dbReference type="InterPro" id="IPR045538">
    <property type="entry name" value="CIS_TMP"/>
</dbReference>
<evidence type="ECO:0000313" key="2">
    <source>
        <dbReference type="Proteomes" id="UP000817854"/>
    </source>
</evidence>